<keyword evidence="4 8" id="KW-0808">Transferase</keyword>
<protein>
    <recommendedName>
        <fullName evidence="2 8">Thymidine kinase</fullName>
        <ecNumber evidence="2 8">2.7.1.21</ecNumber>
    </recommendedName>
</protein>
<evidence type="ECO:0000256" key="1">
    <source>
        <dbReference type="ARBA" id="ARBA00007587"/>
    </source>
</evidence>
<dbReference type="NCBIfam" id="NF003297">
    <property type="entry name" value="PRK04296.1-2"/>
    <property type="match status" value="1"/>
</dbReference>
<dbReference type="SUPFAM" id="SSF52540">
    <property type="entry name" value="P-loop containing nucleoside triphosphate hydrolases"/>
    <property type="match status" value="1"/>
</dbReference>
<dbReference type="GO" id="GO:0004797">
    <property type="term" value="F:thymidine kinase activity"/>
    <property type="evidence" value="ECO:0007669"/>
    <property type="project" value="UniProtKB-EC"/>
</dbReference>
<dbReference type="EC" id="2.7.1.21" evidence="2 8"/>
<evidence type="ECO:0000256" key="4">
    <source>
        <dbReference type="ARBA" id="ARBA00022679"/>
    </source>
</evidence>
<keyword evidence="5 8" id="KW-0547">Nucleotide-binding</keyword>
<evidence type="ECO:0000256" key="2">
    <source>
        <dbReference type="ARBA" id="ARBA00012118"/>
    </source>
</evidence>
<evidence type="ECO:0000256" key="5">
    <source>
        <dbReference type="ARBA" id="ARBA00022741"/>
    </source>
</evidence>
<name>A0A285KIE3_9ACTN</name>
<accession>A0A285KIE3</accession>
<evidence type="ECO:0000256" key="8">
    <source>
        <dbReference type="RuleBase" id="RU000544"/>
    </source>
</evidence>
<dbReference type="EMBL" id="OBDY01000039">
    <property type="protein sequence ID" value="SNY71186.1"/>
    <property type="molecule type" value="Genomic_DNA"/>
</dbReference>
<proteinExistence type="inferred from homology"/>
<evidence type="ECO:0000313" key="11">
    <source>
        <dbReference type="Proteomes" id="UP000219612"/>
    </source>
</evidence>
<dbReference type="GO" id="GO:0071897">
    <property type="term" value="P:DNA biosynthetic process"/>
    <property type="evidence" value="ECO:0007669"/>
    <property type="project" value="UniProtKB-KW"/>
</dbReference>
<keyword evidence="11" id="KW-1185">Reference proteome</keyword>
<keyword evidence="7 8" id="KW-0067">ATP-binding</keyword>
<reference evidence="10 11" key="1">
    <citation type="submission" date="2017-09" db="EMBL/GenBank/DDBJ databases">
        <authorList>
            <person name="Ehlers B."/>
            <person name="Leendertz F.H."/>
        </authorList>
    </citation>
    <scope>NUCLEOTIDE SEQUENCE [LARGE SCALE GENOMIC DNA]</scope>
    <source>
        <strain evidence="10 11">CGMCC 4.6857</strain>
    </source>
</reference>
<gene>
    <name evidence="10" type="ORF">SAMN05421748_13947</name>
</gene>
<dbReference type="GO" id="GO:0046104">
    <property type="term" value="P:thymidine metabolic process"/>
    <property type="evidence" value="ECO:0007669"/>
    <property type="project" value="TreeGrafter"/>
</dbReference>
<evidence type="ECO:0000256" key="9">
    <source>
        <dbReference type="RuleBase" id="RU004165"/>
    </source>
</evidence>
<comment type="similarity">
    <text evidence="1 9">Belongs to the thymidine kinase family.</text>
</comment>
<evidence type="ECO:0000256" key="3">
    <source>
        <dbReference type="ARBA" id="ARBA00022634"/>
    </source>
</evidence>
<keyword evidence="3 8" id="KW-0237">DNA synthesis</keyword>
<organism evidence="10 11">
    <name type="scientific">Paractinoplanes atraurantiacus</name>
    <dbReference type="NCBI Taxonomy" id="1036182"/>
    <lineage>
        <taxon>Bacteria</taxon>
        <taxon>Bacillati</taxon>
        <taxon>Actinomycetota</taxon>
        <taxon>Actinomycetes</taxon>
        <taxon>Micromonosporales</taxon>
        <taxon>Micromonosporaceae</taxon>
        <taxon>Paractinoplanes</taxon>
    </lineage>
</organism>
<comment type="catalytic activity">
    <reaction evidence="8">
        <text>thymidine + ATP = dTMP + ADP + H(+)</text>
        <dbReference type="Rhea" id="RHEA:19129"/>
        <dbReference type="ChEBI" id="CHEBI:15378"/>
        <dbReference type="ChEBI" id="CHEBI:17748"/>
        <dbReference type="ChEBI" id="CHEBI:30616"/>
        <dbReference type="ChEBI" id="CHEBI:63528"/>
        <dbReference type="ChEBI" id="CHEBI:456216"/>
        <dbReference type="EC" id="2.7.1.21"/>
    </reaction>
</comment>
<dbReference type="Gene3D" id="3.40.50.300">
    <property type="entry name" value="P-loop containing nucleotide triphosphate hydrolases"/>
    <property type="match status" value="1"/>
</dbReference>
<dbReference type="Pfam" id="PF00265">
    <property type="entry name" value="TK"/>
    <property type="match status" value="1"/>
</dbReference>
<evidence type="ECO:0000313" key="10">
    <source>
        <dbReference type="EMBL" id="SNY71186.1"/>
    </source>
</evidence>
<dbReference type="SUPFAM" id="SSF57716">
    <property type="entry name" value="Glucocorticoid receptor-like (DNA-binding domain)"/>
    <property type="match status" value="1"/>
</dbReference>
<dbReference type="GO" id="GO:0005524">
    <property type="term" value="F:ATP binding"/>
    <property type="evidence" value="ECO:0007669"/>
    <property type="project" value="UniProtKB-KW"/>
</dbReference>
<evidence type="ECO:0000256" key="6">
    <source>
        <dbReference type="ARBA" id="ARBA00022777"/>
    </source>
</evidence>
<dbReference type="AlphaFoldDB" id="A0A285KIE3"/>
<dbReference type="PANTHER" id="PTHR11441">
    <property type="entry name" value="THYMIDINE KINASE"/>
    <property type="match status" value="1"/>
</dbReference>
<evidence type="ECO:0000256" key="7">
    <source>
        <dbReference type="ARBA" id="ARBA00022840"/>
    </source>
</evidence>
<sequence>MIAAGRTAVSLLGFARKREAAARVAQLHYRYAAMNSGKSTMVLQYRHTYAACGRTGMLLTRLDRAGAGIVSSRIGLEADAIEFEADTDLVHRVLSYNGARVDHVIVDEAQFLSPEQVDQLAALVDDHDIDVFTFGLLSDFRGEQFPGSARLVVLADIVEALQVYPMCWCGQPARMNARVTGGVMVRDGDTVVVGNTDADAEVGYVVLCRRHHRAGQPYALNPVSQPGDDGLGDPLGVREVVPAPRVDVDLQGSVEHV</sequence>
<dbReference type="InterPro" id="IPR001267">
    <property type="entry name" value="Thymidine_kinase"/>
</dbReference>
<dbReference type="InterPro" id="IPR027417">
    <property type="entry name" value="P-loop_NTPase"/>
</dbReference>
<dbReference type="PANTHER" id="PTHR11441:SF0">
    <property type="entry name" value="THYMIDINE KINASE, CYTOSOLIC"/>
    <property type="match status" value="1"/>
</dbReference>
<dbReference type="GO" id="GO:0005829">
    <property type="term" value="C:cytosol"/>
    <property type="evidence" value="ECO:0007669"/>
    <property type="project" value="TreeGrafter"/>
</dbReference>
<keyword evidence="6 8" id="KW-0418">Kinase</keyword>
<dbReference type="Proteomes" id="UP000219612">
    <property type="component" value="Unassembled WGS sequence"/>
</dbReference>